<dbReference type="PANTHER" id="PTHR43008">
    <property type="entry name" value="BENZIL REDUCTASE"/>
    <property type="match status" value="1"/>
</dbReference>
<proteinExistence type="inferred from homology"/>
<keyword evidence="2" id="KW-0521">NADP</keyword>
<dbReference type="InterPro" id="IPR020904">
    <property type="entry name" value="Sc_DH/Rdtase_CS"/>
</dbReference>
<dbReference type="Proteomes" id="UP000245771">
    <property type="component" value="Unassembled WGS sequence"/>
</dbReference>
<protein>
    <submittedName>
        <fullName evidence="4">NAD(P)-binding protein</fullName>
    </submittedName>
</protein>
<evidence type="ECO:0000313" key="4">
    <source>
        <dbReference type="EMBL" id="PWN37828.1"/>
    </source>
</evidence>
<dbReference type="EMBL" id="KZ819602">
    <property type="protein sequence ID" value="PWN37828.1"/>
    <property type="molecule type" value="Genomic_DNA"/>
</dbReference>
<evidence type="ECO:0000256" key="2">
    <source>
        <dbReference type="ARBA" id="ARBA00022857"/>
    </source>
</evidence>
<dbReference type="STRING" id="1280837.A0A316VL81"/>
<dbReference type="GO" id="GO:0050664">
    <property type="term" value="F:oxidoreductase activity, acting on NAD(P)H, oxygen as acceptor"/>
    <property type="evidence" value="ECO:0007669"/>
    <property type="project" value="TreeGrafter"/>
</dbReference>
<dbReference type="SUPFAM" id="SSF51735">
    <property type="entry name" value="NAD(P)-binding Rossmann-fold domains"/>
    <property type="match status" value="1"/>
</dbReference>
<keyword evidence="5" id="KW-1185">Reference proteome</keyword>
<gene>
    <name evidence="4" type="ORF">FA14DRAFT_159690</name>
</gene>
<reference evidence="4 5" key="1">
    <citation type="journal article" date="2018" name="Mol. Biol. Evol.">
        <title>Broad Genomic Sampling Reveals a Smut Pathogenic Ancestry of the Fungal Clade Ustilaginomycotina.</title>
        <authorList>
            <person name="Kijpornyongpan T."/>
            <person name="Mondo S.J."/>
            <person name="Barry K."/>
            <person name="Sandor L."/>
            <person name="Lee J."/>
            <person name="Lipzen A."/>
            <person name="Pangilinan J."/>
            <person name="LaButti K."/>
            <person name="Hainaut M."/>
            <person name="Henrissat B."/>
            <person name="Grigoriev I.V."/>
            <person name="Spatafora J.W."/>
            <person name="Aime M.C."/>
        </authorList>
    </citation>
    <scope>NUCLEOTIDE SEQUENCE [LARGE SCALE GENOMIC DNA]</scope>
    <source>
        <strain evidence="4 5">MCA 3882</strain>
    </source>
</reference>
<dbReference type="Gene3D" id="3.40.50.720">
    <property type="entry name" value="NAD(P)-binding Rossmann-like Domain"/>
    <property type="match status" value="1"/>
</dbReference>
<evidence type="ECO:0000256" key="1">
    <source>
        <dbReference type="ARBA" id="ARBA00006484"/>
    </source>
</evidence>
<dbReference type="InterPro" id="IPR002347">
    <property type="entry name" value="SDR_fam"/>
</dbReference>
<sequence>MSSKSNLPVVFVVGASRGLGLSIVEILLNGSKTLEPANVVALSRSQTDAINKLSSEQRSSKSSLIAVQGDASKESDCKKAIDQAIQKWGRLDAIILNAGTIEYARLANGKPAELVDQISSNVAMILQPLHHSIPHLRSSPTGCGKAVFVSSGASTGQTSAWGAYNASKAAMNAIARTLANEEKSLAVWAVRPGVVDTEMQKSIREKAKESMDPNEYVRFEELHRDGKLLPPEKPGHVFAALAVRGTRSHPALPNENEGAGAKGAYINWEAEELQDFQLPPQ</sequence>
<accession>A0A316VL81</accession>
<dbReference type="Pfam" id="PF00106">
    <property type="entry name" value="adh_short"/>
    <property type="match status" value="1"/>
</dbReference>
<dbReference type="AlphaFoldDB" id="A0A316VL81"/>
<dbReference type="InParanoid" id="A0A316VL81"/>
<comment type="similarity">
    <text evidence="1">Belongs to the short-chain dehydrogenases/reductases (SDR) family.</text>
</comment>
<dbReference type="FunCoup" id="A0A316VL81">
    <property type="interactions" value="17"/>
</dbReference>
<keyword evidence="3" id="KW-0560">Oxidoreductase</keyword>
<dbReference type="RefSeq" id="XP_025358130.1">
    <property type="nucleotide sequence ID" value="XM_025498329.1"/>
</dbReference>
<evidence type="ECO:0000256" key="3">
    <source>
        <dbReference type="ARBA" id="ARBA00023002"/>
    </source>
</evidence>
<name>A0A316VL81_9BASI</name>
<organism evidence="4 5">
    <name type="scientific">Meira miltonrushii</name>
    <dbReference type="NCBI Taxonomy" id="1280837"/>
    <lineage>
        <taxon>Eukaryota</taxon>
        <taxon>Fungi</taxon>
        <taxon>Dikarya</taxon>
        <taxon>Basidiomycota</taxon>
        <taxon>Ustilaginomycotina</taxon>
        <taxon>Exobasidiomycetes</taxon>
        <taxon>Exobasidiales</taxon>
        <taxon>Brachybasidiaceae</taxon>
        <taxon>Meira</taxon>
    </lineage>
</organism>
<dbReference type="InterPro" id="IPR036291">
    <property type="entry name" value="NAD(P)-bd_dom_sf"/>
</dbReference>
<dbReference type="PRINTS" id="PR00081">
    <property type="entry name" value="GDHRDH"/>
</dbReference>
<evidence type="ECO:0000313" key="5">
    <source>
        <dbReference type="Proteomes" id="UP000245771"/>
    </source>
</evidence>
<dbReference type="GeneID" id="37020110"/>
<dbReference type="GO" id="GO:0016616">
    <property type="term" value="F:oxidoreductase activity, acting on the CH-OH group of donors, NAD or NADP as acceptor"/>
    <property type="evidence" value="ECO:0007669"/>
    <property type="project" value="UniProtKB-ARBA"/>
</dbReference>
<dbReference type="PROSITE" id="PS00061">
    <property type="entry name" value="ADH_SHORT"/>
    <property type="match status" value="1"/>
</dbReference>
<dbReference type="OrthoDB" id="9876299at2759"/>
<dbReference type="PANTHER" id="PTHR43008:SF8">
    <property type="entry name" value="BENZIL REDUCTASE ((S)-BENZOIN FORMING) IRC24"/>
    <property type="match status" value="1"/>
</dbReference>